<name>A0AAU8PLZ3_TREPG</name>
<dbReference type="KEGG" id="tpg:TPEGAU_0548a"/>
<dbReference type="EMBL" id="CP002376">
    <property type="protein sequence ID" value="AEZ59812.1"/>
    <property type="molecule type" value="Genomic_DNA"/>
</dbReference>
<proteinExistence type="predicted"/>
<gene>
    <name evidence="2" type="ordered locus">TPEGAU_0548a</name>
</gene>
<evidence type="ECO:0000256" key="1">
    <source>
        <dbReference type="SAM" id="MobiDB-lite"/>
    </source>
</evidence>
<reference evidence="3" key="1">
    <citation type="journal article" date="2012" name="PLoS Negl. Trop. Dis.">
        <title>Whole genome sequences of three Treponema pallidum ssp. pertenue strains: yaws and syphilis treponemes differ in less than 0.2% of the genome sequence.</title>
        <authorList>
            <person name="Cejkova D."/>
            <person name="Zobanikova M."/>
            <person name="Chen L."/>
            <person name="Pospisilova P."/>
            <person name="Strouhal M."/>
            <person name="Qin X."/>
            <person name="Mikalova L."/>
            <person name="Norris S.J."/>
            <person name="Muzny D.M."/>
            <person name="Gibbs R.A."/>
            <person name="Fulton L.L."/>
            <person name="Sodergren E."/>
            <person name="Weinstock G.M."/>
            <person name="Smajs D."/>
        </authorList>
    </citation>
    <scope>NUCLEOTIDE SEQUENCE [LARGE SCALE GENOMIC DNA]</scope>
    <source>
        <strain evidence="3">Gauthier</strain>
    </source>
</reference>
<evidence type="ECO:0000313" key="3">
    <source>
        <dbReference type="Proteomes" id="UP000008192"/>
    </source>
</evidence>
<protein>
    <submittedName>
        <fullName evidence="2">Uncharacterized protein</fullName>
    </submittedName>
</protein>
<organism evidence="2 3">
    <name type="scientific">Treponema pallidum subsp. pertenue (strain Gauthier)</name>
    <dbReference type="NCBI Taxonomy" id="491080"/>
    <lineage>
        <taxon>Bacteria</taxon>
        <taxon>Pseudomonadati</taxon>
        <taxon>Spirochaetota</taxon>
        <taxon>Spirochaetia</taxon>
        <taxon>Spirochaetales</taxon>
        <taxon>Treponemataceae</taxon>
        <taxon>Treponema</taxon>
    </lineage>
</organism>
<sequence length="65" mass="7084">MIFSTSLPWRTPALLHAALQRAQERFSPCGSGNTRALYVPRTHALHSPPPPQGGPRVTGPIRKCP</sequence>
<dbReference type="Proteomes" id="UP000008192">
    <property type="component" value="Chromosome"/>
</dbReference>
<feature type="region of interest" description="Disordered" evidence="1">
    <location>
        <begin position="42"/>
        <end position="65"/>
    </location>
</feature>
<evidence type="ECO:0000313" key="2">
    <source>
        <dbReference type="EMBL" id="AEZ59812.1"/>
    </source>
</evidence>
<accession>A0AAU8PLZ3</accession>
<dbReference type="AlphaFoldDB" id="A0AAU8PLZ3"/>